<feature type="transmembrane region" description="Helical" evidence="1">
    <location>
        <begin position="88"/>
        <end position="107"/>
    </location>
</feature>
<evidence type="ECO:0000256" key="1">
    <source>
        <dbReference type="SAM" id="Phobius"/>
    </source>
</evidence>
<gene>
    <name evidence="2" type="ORF">INT45_000100</name>
</gene>
<dbReference type="OrthoDB" id="2373093at2759"/>
<accession>A0A8H7VS28</accession>
<name>A0A8H7VS28_9FUNG</name>
<dbReference type="Proteomes" id="UP000646827">
    <property type="component" value="Unassembled WGS sequence"/>
</dbReference>
<organism evidence="2 3">
    <name type="scientific">Circinella minor</name>
    <dbReference type="NCBI Taxonomy" id="1195481"/>
    <lineage>
        <taxon>Eukaryota</taxon>
        <taxon>Fungi</taxon>
        <taxon>Fungi incertae sedis</taxon>
        <taxon>Mucoromycota</taxon>
        <taxon>Mucoromycotina</taxon>
        <taxon>Mucoromycetes</taxon>
        <taxon>Mucorales</taxon>
        <taxon>Lichtheimiaceae</taxon>
        <taxon>Circinella</taxon>
    </lineage>
</organism>
<comment type="caution">
    <text evidence="2">The sequence shown here is derived from an EMBL/GenBank/DDBJ whole genome shotgun (WGS) entry which is preliminary data.</text>
</comment>
<sequence>MIPVHSSLLANGRISSRILYIPQLQEDEEKELGYYPHRNSYQHIYQHQQQNGITLNTIRRTYYMNKPLPRIPSCYEQEQEMYHRWNKYMSIVSIGLIALFIAMFVWYDIGVRHFWWKKLY</sequence>
<reference evidence="2 3" key="1">
    <citation type="submission" date="2020-12" db="EMBL/GenBank/DDBJ databases">
        <title>Metabolic potential, ecology and presence of endohyphal bacteria is reflected in genomic diversity of Mucoromycotina.</title>
        <authorList>
            <person name="Muszewska A."/>
            <person name="Okrasinska A."/>
            <person name="Steczkiewicz K."/>
            <person name="Drgas O."/>
            <person name="Orlowska M."/>
            <person name="Perlinska-Lenart U."/>
            <person name="Aleksandrzak-Piekarczyk T."/>
            <person name="Szatraj K."/>
            <person name="Zielenkiewicz U."/>
            <person name="Pilsyk S."/>
            <person name="Malc E."/>
            <person name="Mieczkowski P."/>
            <person name="Kruszewska J.S."/>
            <person name="Biernat P."/>
            <person name="Pawlowska J."/>
        </authorList>
    </citation>
    <scope>NUCLEOTIDE SEQUENCE [LARGE SCALE GENOMIC DNA]</scope>
    <source>
        <strain evidence="2 3">CBS 142.35</strain>
    </source>
</reference>
<dbReference type="AlphaFoldDB" id="A0A8H7VS28"/>
<evidence type="ECO:0000313" key="2">
    <source>
        <dbReference type="EMBL" id="KAG2224979.1"/>
    </source>
</evidence>
<keyword evidence="1" id="KW-1133">Transmembrane helix</keyword>
<keyword evidence="3" id="KW-1185">Reference proteome</keyword>
<protein>
    <submittedName>
        <fullName evidence="2">Uncharacterized protein</fullName>
    </submittedName>
</protein>
<keyword evidence="1" id="KW-0472">Membrane</keyword>
<keyword evidence="1" id="KW-0812">Transmembrane</keyword>
<evidence type="ECO:0000313" key="3">
    <source>
        <dbReference type="Proteomes" id="UP000646827"/>
    </source>
</evidence>
<proteinExistence type="predicted"/>
<dbReference type="EMBL" id="JAEPRB010000034">
    <property type="protein sequence ID" value="KAG2224979.1"/>
    <property type="molecule type" value="Genomic_DNA"/>
</dbReference>